<dbReference type="GO" id="GO:0005524">
    <property type="term" value="F:ATP binding"/>
    <property type="evidence" value="ECO:0007669"/>
    <property type="project" value="UniProtKB-KW"/>
</dbReference>
<dbReference type="Pfam" id="PF00022">
    <property type="entry name" value="Actin"/>
    <property type="match status" value="1"/>
</dbReference>
<dbReference type="InterPro" id="IPR020902">
    <property type="entry name" value="Actin/actin-like_CS"/>
</dbReference>
<dbReference type="PROSITE" id="PS01132">
    <property type="entry name" value="ACTINS_ACT_LIKE"/>
    <property type="match status" value="1"/>
</dbReference>
<dbReference type="Proteomes" id="UP001300502">
    <property type="component" value="Unassembled WGS sequence"/>
</dbReference>
<dbReference type="Gene3D" id="3.30.420.40">
    <property type="match status" value="2"/>
</dbReference>
<keyword evidence="8" id="KW-1185">Reference proteome</keyword>
<dbReference type="PANTHER" id="PTHR11937">
    <property type="entry name" value="ACTIN"/>
    <property type="match status" value="1"/>
</dbReference>
<keyword evidence="2" id="KW-0963">Cytoplasm</keyword>
<dbReference type="SUPFAM" id="SSF53067">
    <property type="entry name" value="Actin-like ATPase domain"/>
    <property type="match status" value="2"/>
</dbReference>
<evidence type="ECO:0000313" key="8">
    <source>
        <dbReference type="Proteomes" id="UP001300502"/>
    </source>
</evidence>
<evidence type="ECO:0000256" key="5">
    <source>
        <dbReference type="ARBA" id="ARBA00023212"/>
    </source>
</evidence>
<dbReference type="FunFam" id="3.30.420.40:FF:000148">
    <property type="entry name" value="Actin, alpha skeletal muscle"/>
    <property type="match status" value="1"/>
</dbReference>
<dbReference type="AlphaFoldDB" id="A0AAV9I6R3"/>
<proteinExistence type="inferred from homology"/>
<sequence>MEKPIVIDNGTGFIKAGFAGDKLPRVVSPSVIGRPIYGDCVDFRDNHKDFYVGDEAVQKRGAGLKLSYPLEHGIVSNWDELELLWKNCLENELRVDPTEHPVLLTEAPLNPKRNRELMATIMFEGFGVPACYVAVQAVLSLYATGRTTGLVLDIGDGVSHTIPVYEGYALPHAICRLNVAGRDLTQYLAKLLQQSGFPFTTTSALQTVRLIKEKFCYVAQNPAWEEKYFEQHRETLCKTYTLPEGTELVIGSEMFRCPEILFNPALLGMEAEGIDSLVYTSTQKCDIDLRRSLLTNLVVSGGTSMLPGLVDRLRTSLQSRLPPTSKLKIAAPEERKYSVFCGGATLADLEAFQSQWVTKEEWEEFGSNIIFRKCL</sequence>
<dbReference type="FunFam" id="3.90.640.10:FF:000007">
    <property type="entry name" value="Actin like 7B"/>
    <property type="match status" value="1"/>
</dbReference>
<reference evidence="7 8" key="1">
    <citation type="submission" date="2022-07" db="EMBL/GenBank/DDBJ databases">
        <title>Genome-wide signatures of adaptation to extreme environments.</title>
        <authorList>
            <person name="Cho C.H."/>
            <person name="Yoon H.S."/>
        </authorList>
    </citation>
    <scope>NUCLEOTIDE SEQUENCE [LARGE SCALE GENOMIC DNA]</scope>
    <source>
        <strain evidence="7 8">108.79 E11</strain>
    </source>
</reference>
<dbReference type="Gene3D" id="3.90.640.10">
    <property type="entry name" value="Actin, Chain A, domain 4"/>
    <property type="match status" value="1"/>
</dbReference>
<dbReference type="EMBL" id="JANCYU010000010">
    <property type="protein sequence ID" value="KAK4523034.1"/>
    <property type="molecule type" value="Genomic_DNA"/>
</dbReference>
<keyword evidence="4" id="KW-0067">ATP-binding</keyword>
<evidence type="ECO:0000256" key="2">
    <source>
        <dbReference type="ARBA" id="ARBA00022490"/>
    </source>
</evidence>
<evidence type="ECO:0000256" key="1">
    <source>
        <dbReference type="ARBA" id="ARBA00004245"/>
    </source>
</evidence>
<accession>A0AAV9I6R3</accession>
<dbReference type="CDD" id="cd13397">
    <property type="entry name" value="ASKHA_NBD_actin_Arp-T1-3"/>
    <property type="match status" value="1"/>
</dbReference>
<dbReference type="InterPro" id="IPR004000">
    <property type="entry name" value="Actin"/>
</dbReference>
<comment type="subcellular location">
    <subcellularLocation>
        <location evidence="1">Cytoplasm</location>
        <location evidence="1">Cytoskeleton</location>
    </subcellularLocation>
</comment>
<evidence type="ECO:0000256" key="3">
    <source>
        <dbReference type="ARBA" id="ARBA00022741"/>
    </source>
</evidence>
<dbReference type="GO" id="GO:0005856">
    <property type="term" value="C:cytoskeleton"/>
    <property type="evidence" value="ECO:0007669"/>
    <property type="project" value="UniProtKB-SubCell"/>
</dbReference>
<comment type="similarity">
    <text evidence="6">Belongs to the actin family.</text>
</comment>
<organism evidence="7 8">
    <name type="scientific">Galdieria yellowstonensis</name>
    <dbReference type="NCBI Taxonomy" id="3028027"/>
    <lineage>
        <taxon>Eukaryota</taxon>
        <taxon>Rhodophyta</taxon>
        <taxon>Bangiophyceae</taxon>
        <taxon>Galdieriales</taxon>
        <taxon>Galdieriaceae</taxon>
        <taxon>Galdieria</taxon>
    </lineage>
</organism>
<evidence type="ECO:0000256" key="4">
    <source>
        <dbReference type="ARBA" id="ARBA00022840"/>
    </source>
</evidence>
<evidence type="ECO:0000313" key="7">
    <source>
        <dbReference type="EMBL" id="KAK4523034.1"/>
    </source>
</evidence>
<name>A0AAV9I6R3_9RHOD</name>
<dbReference type="InterPro" id="IPR043129">
    <property type="entry name" value="ATPase_NBD"/>
</dbReference>
<dbReference type="PRINTS" id="PR00190">
    <property type="entry name" value="ACTIN"/>
</dbReference>
<keyword evidence="5" id="KW-0206">Cytoskeleton</keyword>
<comment type="caution">
    <text evidence="7">The sequence shown here is derived from an EMBL/GenBank/DDBJ whole genome shotgun (WGS) entry which is preliminary data.</text>
</comment>
<keyword evidence="3" id="KW-0547">Nucleotide-binding</keyword>
<evidence type="ECO:0008006" key="9">
    <source>
        <dbReference type="Google" id="ProtNLM"/>
    </source>
</evidence>
<protein>
    <recommendedName>
        <fullName evidence="9">Actin</fullName>
    </recommendedName>
</protein>
<dbReference type="SMART" id="SM00268">
    <property type="entry name" value="ACTIN"/>
    <property type="match status" value="1"/>
</dbReference>
<evidence type="ECO:0000256" key="6">
    <source>
        <dbReference type="RuleBase" id="RU000487"/>
    </source>
</evidence>
<gene>
    <name evidence="7" type="ORF">GAYE_PCTG33G0924</name>
</gene>